<sequence length="192" mass="22117">MYQPTIFSENALSNDTFLYQDLIALFDDCFASSFNTRLVKGSDEPVYLPASGSRDYHAIYFAHGYYSSALHEISHWLIAGEERRKLEDFGYWYVPDGRTAEQQTLFEQVEIKPQAIEWILSTAAGYRFYISADNLNGEATDASDFKQAVYQQVIEYSQKGLPERAEQLRKAISHFYKTPDFINVNLFDLSLI</sequence>
<organism evidence="1 2">
    <name type="scientific">Neptunomonas qingdaonensis</name>
    <dbReference type="NCBI Taxonomy" id="1045558"/>
    <lineage>
        <taxon>Bacteria</taxon>
        <taxon>Pseudomonadati</taxon>
        <taxon>Pseudomonadota</taxon>
        <taxon>Gammaproteobacteria</taxon>
        <taxon>Oceanospirillales</taxon>
        <taxon>Oceanospirillaceae</taxon>
        <taxon>Neptunomonas</taxon>
    </lineage>
</organism>
<evidence type="ECO:0008006" key="3">
    <source>
        <dbReference type="Google" id="ProtNLM"/>
    </source>
</evidence>
<dbReference type="Proteomes" id="UP000198623">
    <property type="component" value="Unassembled WGS sequence"/>
</dbReference>
<protein>
    <recommendedName>
        <fullName evidence="3">Elongation factor P hydroxylase</fullName>
    </recommendedName>
</protein>
<proteinExistence type="predicted"/>
<evidence type="ECO:0000313" key="1">
    <source>
        <dbReference type="EMBL" id="SFG95152.1"/>
    </source>
</evidence>
<dbReference type="STRING" id="1045558.SAMN05216175_12145"/>
<accession>A0A1I2W1K4</accession>
<name>A0A1I2W1K4_9GAMM</name>
<evidence type="ECO:0000313" key="2">
    <source>
        <dbReference type="Proteomes" id="UP000198623"/>
    </source>
</evidence>
<dbReference type="Pfam" id="PF04315">
    <property type="entry name" value="EpmC"/>
    <property type="match status" value="1"/>
</dbReference>
<dbReference type="EMBL" id="FOOU01000021">
    <property type="protein sequence ID" value="SFG95152.1"/>
    <property type="molecule type" value="Genomic_DNA"/>
</dbReference>
<reference evidence="2" key="1">
    <citation type="submission" date="2016-10" db="EMBL/GenBank/DDBJ databases">
        <authorList>
            <person name="Varghese N."/>
            <person name="Submissions S."/>
        </authorList>
    </citation>
    <scope>NUCLEOTIDE SEQUENCE [LARGE SCALE GENOMIC DNA]</scope>
    <source>
        <strain evidence="2">CGMCC 1.10971</strain>
    </source>
</reference>
<gene>
    <name evidence="1" type="ORF">SAMN05216175_12145</name>
</gene>
<dbReference type="AlphaFoldDB" id="A0A1I2W1K4"/>
<dbReference type="InterPro" id="IPR007411">
    <property type="entry name" value="EpmC"/>
</dbReference>
<keyword evidence="2" id="KW-1185">Reference proteome</keyword>